<dbReference type="OrthoDB" id="641149at2759"/>
<keyword evidence="4" id="KW-1185">Reference proteome</keyword>
<feature type="compositionally biased region" description="Pro residues" evidence="2">
    <location>
        <begin position="933"/>
        <end position="945"/>
    </location>
</feature>
<organism evidence="3 4">
    <name type="scientific">Symbiodinium microadriaticum</name>
    <name type="common">Dinoflagellate</name>
    <name type="synonym">Zooxanthella microadriatica</name>
    <dbReference type="NCBI Taxonomy" id="2951"/>
    <lineage>
        <taxon>Eukaryota</taxon>
        <taxon>Sar</taxon>
        <taxon>Alveolata</taxon>
        <taxon>Dinophyceae</taxon>
        <taxon>Suessiales</taxon>
        <taxon>Symbiodiniaceae</taxon>
        <taxon>Symbiodinium</taxon>
    </lineage>
</organism>
<dbReference type="EMBL" id="LSRX01001500">
    <property type="protein sequence ID" value="OLP79318.1"/>
    <property type="molecule type" value="Genomic_DNA"/>
</dbReference>
<dbReference type="InterPro" id="IPR010998">
    <property type="entry name" value="Integrase_recombinase_N"/>
</dbReference>
<proteinExistence type="predicted"/>
<dbReference type="SUPFAM" id="SSF56672">
    <property type="entry name" value="DNA/RNA polymerases"/>
    <property type="match status" value="1"/>
</dbReference>
<feature type="compositionally biased region" description="Low complexity" evidence="2">
    <location>
        <begin position="946"/>
        <end position="962"/>
    </location>
</feature>
<dbReference type="Proteomes" id="UP000186817">
    <property type="component" value="Unassembled WGS sequence"/>
</dbReference>
<comment type="caution">
    <text evidence="3">The sequence shown here is derived from an EMBL/GenBank/DDBJ whole genome shotgun (WGS) entry which is preliminary data.</text>
</comment>
<evidence type="ECO:0000256" key="2">
    <source>
        <dbReference type="SAM" id="MobiDB-lite"/>
    </source>
</evidence>
<dbReference type="GO" id="GO:0003677">
    <property type="term" value="F:DNA binding"/>
    <property type="evidence" value="ECO:0007669"/>
    <property type="project" value="UniProtKB-KW"/>
</dbReference>
<accession>A0A1Q9C8S2</accession>
<dbReference type="SUPFAM" id="SSF47823">
    <property type="entry name" value="lambda integrase-like, N-terminal domain"/>
    <property type="match status" value="1"/>
</dbReference>
<sequence>MDLRPINQLFEAIAGDLHTLPMLSQLFPLELFPYENVIISSEDIKSMFYIVGLPESWKPLLAFGREVPDFLKPKGVTEPCVLTSRVLPMGFINSVAVAQCLHRNIVNQAVDRFGLSRDQEIRKDQALPAASLSYRVYLDNFDSLYRTNREAADLLAGSLSPLSAGLREVYEELKVPINEKKSVKSALRAEMQGGLVDGIEGIIAPKADKIARYLRGAWYLLQSKSCDLKRIQMVAGGLVYLFSYRRCLMSCLNEIWCFISSFEGKLRVWKVIPPRVKMEISSSIALSPLAYMDLRCEFDPVVAASDASESGGGLSYSSGLTQFGVEAMSKSIRGLSDSISDDNQVFVVSLFDGIGTCRAALDLIGAKVAGYVAVEPDDSARRVVECAFGSTEFFTSGTLVTDEVVKRDYSMQTRAIVLVQLASSRRGHKLPCFVTAQPKASSDNNPQMIEVMSKVANLEYMIFCKALWKFLQDDMKQGPAVGRNISPTYGPVHLLQEDISAGLRSKGHLGNDGHYFVTQQKITVAYTRPSASRGRGPGRWRVYGHDQEGALPAGELICDDVQVSTNSNSFDDIVDAVRQERNYAGISSEDVMRRIPRGLALHPSKPGPVTISEMVDPEPGPSLKNALPKRDKIVQICQSDEMFTWVHALATILVINEKAFSGGLKVHNLGGSHDCLPSHGTDGMLTIALGEGDKYRVLPKITGFFGIISSLFKRLWDQAEMHDTLETDDNFEIVASTIKAIYDQTCRSCGLINRLVIYMPTEGKQVRKMRIDHIVGDTAAKQKWLRPDKRQSEALGLVSDKRQKDEAYDNYQNAWIAEHELIAQWEAPLNLSTLSTPYDLPEPSSHRRYCKVLSLKTMKGEEGGCVAAVAMKRPAGKNEGSERALKLPAYRSLENALADLAVLVQGIAQCSKQVPTEVPSDVEVVAASGDGVPGPPGPTVTPPSPAMASTPAAAEPTATSLTRGERNRKLVEDGCIVAAREERLLDIWCRKLQEELLQIDAPILAALKGSLDPDRAALLLIGRTRASTLKRYLSYYRQWRLWLAEAKLRYPPGRPTDLVDYLLARRDEPCGRSVPEAILKAISWVEKVAEFPQEQHATHGRLAWAAKDKITEIFSERARLIKRAPRYPVYLLARLEELVLDPGHATLSVSGSGDVGVHRRAFQPSHGLAPRHSEPNHAIALGEFSGGRVWIEDDEGDSTAWLEDKKGGRELRGRWLDMHDKPVSFDARRYHKVEPHEGSMWALAAYVPQAYARATEQHRQALREAGFPLPALS</sequence>
<reference evidence="3 4" key="1">
    <citation type="submission" date="2016-02" db="EMBL/GenBank/DDBJ databases">
        <title>Genome analysis of coral dinoflagellate symbionts highlights evolutionary adaptations to a symbiotic lifestyle.</title>
        <authorList>
            <person name="Aranda M."/>
            <person name="Li Y."/>
            <person name="Liew Y.J."/>
            <person name="Baumgarten S."/>
            <person name="Simakov O."/>
            <person name="Wilson M."/>
            <person name="Piel J."/>
            <person name="Ashoor H."/>
            <person name="Bougouffa S."/>
            <person name="Bajic V.B."/>
            <person name="Ryu T."/>
            <person name="Ravasi T."/>
            <person name="Bayer T."/>
            <person name="Micklem G."/>
            <person name="Kim H."/>
            <person name="Bhak J."/>
            <person name="Lajeunesse T.C."/>
            <person name="Voolstra C.R."/>
        </authorList>
    </citation>
    <scope>NUCLEOTIDE SEQUENCE [LARGE SCALE GENOMIC DNA]</scope>
    <source>
        <strain evidence="3 4">CCMP2467</strain>
    </source>
</reference>
<gene>
    <name evidence="3" type="ORF">AK812_SmicGene40405</name>
</gene>
<evidence type="ECO:0000313" key="4">
    <source>
        <dbReference type="Proteomes" id="UP000186817"/>
    </source>
</evidence>
<evidence type="ECO:0000313" key="3">
    <source>
        <dbReference type="EMBL" id="OLP79318.1"/>
    </source>
</evidence>
<dbReference type="InterPro" id="IPR043502">
    <property type="entry name" value="DNA/RNA_pol_sf"/>
</dbReference>
<keyword evidence="1" id="KW-0238">DNA-binding</keyword>
<evidence type="ECO:0000256" key="1">
    <source>
        <dbReference type="ARBA" id="ARBA00023125"/>
    </source>
</evidence>
<dbReference type="AlphaFoldDB" id="A0A1Q9C8S2"/>
<name>A0A1Q9C8S2_SYMMI</name>
<dbReference type="Gene3D" id="1.10.150.130">
    <property type="match status" value="1"/>
</dbReference>
<feature type="region of interest" description="Disordered" evidence="2">
    <location>
        <begin position="929"/>
        <end position="963"/>
    </location>
</feature>
<protein>
    <submittedName>
        <fullName evidence="3">Uncharacterized protein</fullName>
    </submittedName>
</protein>